<evidence type="ECO:0000256" key="1">
    <source>
        <dbReference type="SAM" id="MobiDB-lite"/>
    </source>
</evidence>
<feature type="region of interest" description="Disordered" evidence="1">
    <location>
        <begin position="78"/>
        <end position="115"/>
    </location>
</feature>
<evidence type="ECO:0000313" key="2">
    <source>
        <dbReference type="EMBL" id="WUS26930.1"/>
    </source>
</evidence>
<proteinExistence type="predicted"/>
<keyword evidence="3" id="KW-1185">Reference proteome</keyword>
<gene>
    <name evidence="2" type="ORF">OG727_34170</name>
</gene>
<protein>
    <submittedName>
        <fullName evidence="2">Uncharacterized protein</fullName>
    </submittedName>
</protein>
<dbReference type="Proteomes" id="UP001432292">
    <property type="component" value="Chromosome"/>
</dbReference>
<reference evidence="2" key="1">
    <citation type="submission" date="2022-10" db="EMBL/GenBank/DDBJ databases">
        <title>The complete genomes of actinobacterial strains from the NBC collection.</title>
        <authorList>
            <person name="Joergensen T.S."/>
            <person name="Alvarez Arevalo M."/>
            <person name="Sterndorff E.B."/>
            <person name="Faurdal D."/>
            <person name="Vuksanovic O."/>
            <person name="Mourched A.-S."/>
            <person name="Charusanti P."/>
            <person name="Shaw S."/>
            <person name="Blin K."/>
            <person name="Weber T."/>
        </authorList>
    </citation>
    <scope>NUCLEOTIDE SEQUENCE</scope>
    <source>
        <strain evidence="2">NBC_01256</strain>
    </source>
</reference>
<dbReference type="RefSeq" id="WP_329129321.1">
    <property type="nucleotide sequence ID" value="NZ_CP108473.1"/>
</dbReference>
<organism evidence="2 3">
    <name type="scientific">Streptomyces caniferus</name>
    <dbReference type="NCBI Taxonomy" id="285557"/>
    <lineage>
        <taxon>Bacteria</taxon>
        <taxon>Bacillati</taxon>
        <taxon>Actinomycetota</taxon>
        <taxon>Actinomycetes</taxon>
        <taxon>Kitasatosporales</taxon>
        <taxon>Streptomycetaceae</taxon>
        <taxon>Streptomyces</taxon>
    </lineage>
</organism>
<sequence>MRSAREDEHPVTDHLPPLDAIEEMNQVLAAIQHLSESDAGPAERAAVYERKANLLDRIAIEDGRPAAAEQAADARARAARLRAEADQPENEASHADCIEPHRTSDGYVDCDGRPL</sequence>
<dbReference type="EMBL" id="CP108473">
    <property type="protein sequence ID" value="WUS26930.1"/>
    <property type="molecule type" value="Genomic_DNA"/>
</dbReference>
<accession>A0ABZ1VVV0</accession>
<name>A0ABZ1VVV0_9ACTN</name>
<evidence type="ECO:0000313" key="3">
    <source>
        <dbReference type="Proteomes" id="UP001432292"/>
    </source>
</evidence>